<accession>A0A4R6MTF3</accession>
<feature type="compositionally biased region" description="Low complexity" evidence="2">
    <location>
        <begin position="74"/>
        <end position="85"/>
    </location>
</feature>
<keyword evidence="3" id="KW-0812">Transmembrane</keyword>
<sequence length="125" mass="13404">MEGMQGLTLLGAGLGGAALGAGLVFVWLGRRLREATHRIQHLDQARQQVGQQVSQARRQVEQLQRELADLRLHGAAHGARPHGGATPEAGRTAAEVFLPLPPGEAKSGKEARDPFAPTQILNPRR</sequence>
<name>A0A4R6MTF3_9BURK</name>
<evidence type="ECO:0000256" key="2">
    <source>
        <dbReference type="SAM" id="MobiDB-lite"/>
    </source>
</evidence>
<evidence type="ECO:0000313" key="4">
    <source>
        <dbReference type="EMBL" id="TDP05642.1"/>
    </source>
</evidence>
<keyword evidence="5" id="KW-1185">Reference proteome</keyword>
<dbReference type="EMBL" id="SNXE01000010">
    <property type="protein sequence ID" value="TDP05642.1"/>
    <property type="molecule type" value="Genomic_DNA"/>
</dbReference>
<evidence type="ECO:0000256" key="3">
    <source>
        <dbReference type="SAM" id="Phobius"/>
    </source>
</evidence>
<evidence type="ECO:0000313" key="5">
    <source>
        <dbReference type="Proteomes" id="UP000295357"/>
    </source>
</evidence>
<feature type="coiled-coil region" evidence="1">
    <location>
        <begin position="39"/>
        <end position="73"/>
    </location>
</feature>
<keyword evidence="3" id="KW-1133">Transmembrane helix</keyword>
<protein>
    <recommendedName>
        <fullName evidence="6">DUF1043 family protein</fullName>
    </recommendedName>
</protein>
<feature type="region of interest" description="Disordered" evidence="2">
    <location>
        <begin position="74"/>
        <end position="125"/>
    </location>
</feature>
<organism evidence="4 5">
    <name type="scientific">Roseateles asaccharophilus</name>
    <dbReference type="NCBI Taxonomy" id="582607"/>
    <lineage>
        <taxon>Bacteria</taxon>
        <taxon>Pseudomonadati</taxon>
        <taxon>Pseudomonadota</taxon>
        <taxon>Betaproteobacteria</taxon>
        <taxon>Burkholderiales</taxon>
        <taxon>Sphaerotilaceae</taxon>
        <taxon>Roseateles</taxon>
    </lineage>
</organism>
<gene>
    <name evidence="4" type="ORF">DFR39_11068</name>
</gene>
<dbReference type="Proteomes" id="UP000295357">
    <property type="component" value="Unassembled WGS sequence"/>
</dbReference>
<keyword evidence="1" id="KW-0175">Coiled coil</keyword>
<proteinExistence type="predicted"/>
<dbReference type="AlphaFoldDB" id="A0A4R6MTF3"/>
<keyword evidence="3" id="KW-0472">Membrane</keyword>
<comment type="caution">
    <text evidence="4">The sequence shown here is derived from an EMBL/GenBank/DDBJ whole genome shotgun (WGS) entry which is preliminary data.</text>
</comment>
<dbReference type="RefSeq" id="WP_133605176.1">
    <property type="nucleotide sequence ID" value="NZ_JAUFPJ010000011.1"/>
</dbReference>
<reference evidence="4 5" key="1">
    <citation type="submission" date="2019-03" db="EMBL/GenBank/DDBJ databases">
        <title>Genomic Encyclopedia of Type Strains, Phase IV (KMG-IV): sequencing the most valuable type-strain genomes for metagenomic binning, comparative biology and taxonomic classification.</title>
        <authorList>
            <person name="Goeker M."/>
        </authorList>
    </citation>
    <scope>NUCLEOTIDE SEQUENCE [LARGE SCALE GENOMIC DNA]</scope>
    <source>
        <strain evidence="4 5">DSM 25082</strain>
    </source>
</reference>
<evidence type="ECO:0008006" key="6">
    <source>
        <dbReference type="Google" id="ProtNLM"/>
    </source>
</evidence>
<feature type="transmembrane region" description="Helical" evidence="3">
    <location>
        <begin position="6"/>
        <end position="28"/>
    </location>
</feature>
<evidence type="ECO:0000256" key="1">
    <source>
        <dbReference type="SAM" id="Coils"/>
    </source>
</evidence>